<name>A0A6G8AS70_9ENTE</name>
<organism evidence="2 3">
    <name type="scientific">Vagococcus hydrophili</name>
    <dbReference type="NCBI Taxonomy" id="2714947"/>
    <lineage>
        <taxon>Bacteria</taxon>
        <taxon>Bacillati</taxon>
        <taxon>Bacillota</taxon>
        <taxon>Bacilli</taxon>
        <taxon>Lactobacillales</taxon>
        <taxon>Enterococcaceae</taxon>
        <taxon>Vagococcus</taxon>
    </lineage>
</organism>
<evidence type="ECO:0000256" key="1">
    <source>
        <dbReference type="SAM" id="Phobius"/>
    </source>
</evidence>
<dbReference type="EMBL" id="CP049887">
    <property type="protein sequence ID" value="QIL47921.1"/>
    <property type="molecule type" value="Genomic_DNA"/>
</dbReference>
<feature type="transmembrane region" description="Helical" evidence="1">
    <location>
        <begin position="7"/>
        <end position="30"/>
    </location>
</feature>
<reference evidence="2 3" key="1">
    <citation type="submission" date="2020-03" db="EMBL/GenBank/DDBJ databases">
        <title>Vagococcus sp. nov., isolated from beetles.</title>
        <authorList>
            <person name="Hyun D.-W."/>
            <person name="Bae J.-W."/>
        </authorList>
    </citation>
    <scope>NUCLEOTIDE SEQUENCE [LARGE SCALE GENOMIC DNA]</scope>
    <source>
        <strain evidence="2 3">HDW17B</strain>
    </source>
</reference>
<proteinExistence type="predicted"/>
<feature type="transmembrane region" description="Helical" evidence="1">
    <location>
        <begin position="95"/>
        <end position="112"/>
    </location>
</feature>
<feature type="transmembrane region" description="Helical" evidence="1">
    <location>
        <begin position="208"/>
        <end position="227"/>
    </location>
</feature>
<sequence length="252" mass="29159">MNKTKSGLLALPFIIIVTLLQTTISLLPGVLFLRDSSRGPAILTYMVLYLLLSDFFHLIGKASYKKGTFISIPVYGVKLIISCSLIFMISKQTAYQFALILLAYELFQLLIFSKQFFYIDSIFYSLLNAFFKGIVFNQLLTINYPFNYNFDLIKPFIFAFSLILFITILTQGMYSFLSRQSWFFVLALLSLGLLYYLLITQYMNQETILIKLIIFVACNLGALYFFIKSKNAKKKELILNLFALVSLFIYYF</sequence>
<keyword evidence="3" id="KW-1185">Reference proteome</keyword>
<protein>
    <submittedName>
        <fullName evidence="2">Uncharacterized protein</fullName>
    </submittedName>
</protein>
<dbReference type="Proteomes" id="UP000501747">
    <property type="component" value="Chromosome"/>
</dbReference>
<dbReference type="RefSeq" id="WP_166034086.1">
    <property type="nucleotide sequence ID" value="NZ_CP049887.1"/>
</dbReference>
<feature type="transmembrane region" description="Helical" evidence="1">
    <location>
        <begin position="42"/>
        <end position="60"/>
    </location>
</feature>
<evidence type="ECO:0000313" key="2">
    <source>
        <dbReference type="EMBL" id="QIL47921.1"/>
    </source>
</evidence>
<dbReference type="AlphaFoldDB" id="A0A6G8AS70"/>
<feature type="transmembrane region" description="Helical" evidence="1">
    <location>
        <begin position="72"/>
        <end position="89"/>
    </location>
</feature>
<dbReference type="KEGG" id="vhy:G7082_04930"/>
<feature type="transmembrane region" description="Helical" evidence="1">
    <location>
        <begin position="152"/>
        <end position="170"/>
    </location>
</feature>
<feature type="transmembrane region" description="Helical" evidence="1">
    <location>
        <begin position="182"/>
        <end position="202"/>
    </location>
</feature>
<accession>A0A6G8AS70</accession>
<gene>
    <name evidence="2" type="ORF">G7082_04930</name>
</gene>
<keyword evidence="1" id="KW-0472">Membrane</keyword>
<keyword evidence="1" id="KW-1133">Transmembrane helix</keyword>
<keyword evidence="1" id="KW-0812">Transmembrane</keyword>
<evidence type="ECO:0000313" key="3">
    <source>
        <dbReference type="Proteomes" id="UP000501747"/>
    </source>
</evidence>
<feature type="transmembrane region" description="Helical" evidence="1">
    <location>
        <begin position="124"/>
        <end position="146"/>
    </location>
</feature>